<feature type="region of interest" description="Disordered" evidence="1">
    <location>
        <begin position="795"/>
        <end position="816"/>
    </location>
</feature>
<feature type="transmembrane region" description="Helical" evidence="2">
    <location>
        <begin position="395"/>
        <end position="412"/>
    </location>
</feature>
<dbReference type="RefSeq" id="WP_345724827.1">
    <property type="nucleotide sequence ID" value="NZ_BAABRU010000039.1"/>
</dbReference>
<evidence type="ECO:0000313" key="3">
    <source>
        <dbReference type="EMBL" id="GAA5531256.1"/>
    </source>
</evidence>
<keyword evidence="4" id="KW-1185">Reference proteome</keyword>
<sequence>MSSIVSASPDDLQRYSEEASALNQHLHSEANRLAYSLDRFAATCREYRTGVDSALADALHAHANRVQEMDSWVGQVGSNIARAGSEGSLGQWTWKPSAPFSKAMIGAVGGAILGLKAIDHQNGRTGIINRPPPATFEASKLRPVLVMAGVVGAAIGLPYKQHFFGEWIQQQARKRLLAIGRWVTDARTLMAPMWQYLKEFKNILAFAGAKPTSFSASHSHAATTATQTIQTTTKQSSLLSRAINRSEQLVKQGARFTINTTKQIVQGTQHWIKSQARLIKQFATKLGNAFKITLNLIGTSAKTLFKVAKSLGKLTLQATKTAFRWLGKATYYAAIQTGKFVWQVKKQVMLGWDVIKQGAISAWNTTKRYTSIALNWLKEKSIWAWDLFVQINYQALAELLLFVLPAIESFFYNYNKRNLFFLTNMPINSNLLIMNLLIGALLLTILVTSIDTKFRPDKRNHNDQDFILSAIFRRFIEIPDKALSQAKKYTLFKQLDETLAQVQIAMNKGTNIREYGKLDNVIPFGEEQASDKYGRYSPDILVKGNNQLISPYQSYGSNGILYSEQLSLALVNQKMIDGKPTMVYAYGTNGLNPDTAGSGTYATTLAVEQTAQGVREGNKYYETIRQKFLDSIENDIPPGSEINMTGHSMGAGTNMLLLNDPTVIDALRKRNIKVASVVNLEMVRPIGSETLKDPYFSDTVIHDYVDPEDSFATGRGAGHAPTVTNGTAAKNHTILNVDEPDSLKDEDNPLESHQAKKKIYRDNQGNPYFLPFEIDPAHTKLIKRYGQEHPNYRKPVLIDHSTPQDRPQIQGGPAYA</sequence>
<evidence type="ECO:0008006" key="5">
    <source>
        <dbReference type="Google" id="ProtNLM"/>
    </source>
</evidence>
<accession>A0ABP9X7A3</accession>
<keyword evidence="2" id="KW-1133">Transmembrane helix</keyword>
<keyword evidence="2" id="KW-0812">Transmembrane</keyword>
<proteinExistence type="predicted"/>
<feature type="region of interest" description="Disordered" evidence="1">
    <location>
        <begin position="721"/>
        <end position="757"/>
    </location>
</feature>
<dbReference type="Proteomes" id="UP001428290">
    <property type="component" value="Unassembled WGS sequence"/>
</dbReference>
<protein>
    <recommendedName>
        <fullName evidence="5">Fungal lipase-like domain-containing protein</fullName>
    </recommendedName>
</protein>
<reference evidence="3 4" key="1">
    <citation type="submission" date="2024-02" db="EMBL/GenBank/DDBJ databases">
        <title>Herpetosiphon gulosus NBRC 112829.</title>
        <authorList>
            <person name="Ichikawa N."/>
            <person name="Katano-Makiyama Y."/>
            <person name="Hidaka K."/>
        </authorList>
    </citation>
    <scope>NUCLEOTIDE SEQUENCE [LARGE SCALE GENOMIC DNA]</scope>
    <source>
        <strain evidence="3 4">NBRC 112829</strain>
    </source>
</reference>
<name>A0ABP9X7A3_9CHLR</name>
<feature type="transmembrane region" description="Helical" evidence="2">
    <location>
        <begin position="432"/>
        <end position="450"/>
    </location>
</feature>
<evidence type="ECO:0000256" key="1">
    <source>
        <dbReference type="SAM" id="MobiDB-lite"/>
    </source>
</evidence>
<comment type="caution">
    <text evidence="3">The sequence shown here is derived from an EMBL/GenBank/DDBJ whole genome shotgun (WGS) entry which is preliminary data.</text>
</comment>
<organism evidence="3 4">
    <name type="scientific">Herpetosiphon gulosus</name>
    <dbReference type="NCBI Taxonomy" id="1973496"/>
    <lineage>
        <taxon>Bacteria</taxon>
        <taxon>Bacillati</taxon>
        <taxon>Chloroflexota</taxon>
        <taxon>Chloroflexia</taxon>
        <taxon>Herpetosiphonales</taxon>
        <taxon>Herpetosiphonaceae</taxon>
        <taxon>Herpetosiphon</taxon>
    </lineage>
</organism>
<evidence type="ECO:0000313" key="4">
    <source>
        <dbReference type="Proteomes" id="UP001428290"/>
    </source>
</evidence>
<evidence type="ECO:0000256" key="2">
    <source>
        <dbReference type="SAM" id="Phobius"/>
    </source>
</evidence>
<gene>
    <name evidence="3" type="ORF">Hgul01_05081</name>
</gene>
<keyword evidence="2" id="KW-0472">Membrane</keyword>
<feature type="compositionally biased region" description="Polar residues" evidence="1">
    <location>
        <begin position="722"/>
        <end position="734"/>
    </location>
</feature>
<dbReference type="EMBL" id="BAABRU010000039">
    <property type="protein sequence ID" value="GAA5531256.1"/>
    <property type="molecule type" value="Genomic_DNA"/>
</dbReference>